<sequence>MYQRVIANTPKFLMFDLQPLIENKQFIFGADYILIRPQQNGGTLYLSSTDIPLVVGQLVLIAPFNPFKISGEALNNNDSAGDVLHFRLNALGQTFIDSIQFTNIKNMLDNAKQGLLFDSGGLETVFEIMDNIENSFDFKQLLNILMLLDQLTKTPSQQCLESHPITFSTTKRTENRVDIVLQYIATNLAEPLTVTIVAQQLHMAESTFSRFFHTHLGVTFRQYLIEQRVKQAARYLVSTDWTIAHIGAEVGFSSLSNFNEKFKTLLHVTPRHYRVNHLSLRENIDTSQSIQGQLQKQLHHWQTSASIAP</sequence>
<reference evidence="5 8" key="2">
    <citation type="submission" date="2024-01" db="EMBL/GenBank/DDBJ databases">
        <title>Active colonisers of the gastrointestinal tract of Atlantic salmon farmed in a warm water region.</title>
        <authorList>
            <person name="Bowman J.P."/>
        </authorList>
    </citation>
    <scope>NUCLEOTIDE SEQUENCE [LARGE SCALE GENOMIC DNA]</scope>
    <source>
        <strain evidence="5 8">S4MW1</strain>
    </source>
</reference>
<accession>A0A1T5HY58</accession>
<dbReference type="PANTHER" id="PTHR43280:SF27">
    <property type="entry name" value="TRANSCRIPTIONAL REGULATOR MTLR"/>
    <property type="match status" value="1"/>
</dbReference>
<protein>
    <submittedName>
        <fullName evidence="5">AraC family transcriptional regulator</fullName>
    </submittedName>
    <submittedName>
        <fullName evidence="6">Arabinose operon regulatory protein</fullName>
    </submittedName>
</protein>
<dbReference type="Proteomes" id="UP000189966">
    <property type="component" value="Unassembled WGS sequence"/>
</dbReference>
<evidence type="ECO:0000313" key="7">
    <source>
        <dbReference type="Proteomes" id="UP000189966"/>
    </source>
</evidence>
<dbReference type="EMBL" id="FUZI01000001">
    <property type="protein sequence ID" value="SKC31739.1"/>
    <property type="molecule type" value="Genomic_DNA"/>
</dbReference>
<reference evidence="6 7" key="1">
    <citation type="submission" date="2017-02" db="EMBL/GenBank/DDBJ databases">
        <authorList>
            <person name="Peterson S.W."/>
        </authorList>
    </citation>
    <scope>NUCLEOTIDE SEQUENCE [LARGE SCALE GENOMIC DNA]</scope>
    <source>
        <strain evidence="7">type strain: NCCB 100098</strain>
        <strain evidence="6">Type strain: NCCB 100098</strain>
    </source>
</reference>
<keyword evidence="1" id="KW-0805">Transcription regulation</keyword>
<evidence type="ECO:0000256" key="1">
    <source>
        <dbReference type="ARBA" id="ARBA00023015"/>
    </source>
</evidence>
<evidence type="ECO:0000313" key="8">
    <source>
        <dbReference type="Proteomes" id="UP001339429"/>
    </source>
</evidence>
<dbReference type="SMART" id="SM00342">
    <property type="entry name" value="HTH_ARAC"/>
    <property type="match status" value="1"/>
</dbReference>
<dbReference type="GO" id="GO:0043565">
    <property type="term" value="F:sequence-specific DNA binding"/>
    <property type="evidence" value="ECO:0007669"/>
    <property type="project" value="InterPro"/>
</dbReference>
<dbReference type="PANTHER" id="PTHR43280">
    <property type="entry name" value="ARAC-FAMILY TRANSCRIPTIONAL REGULATOR"/>
    <property type="match status" value="1"/>
</dbReference>
<keyword evidence="8" id="KW-1185">Reference proteome</keyword>
<dbReference type="GO" id="GO:0003700">
    <property type="term" value="F:DNA-binding transcription factor activity"/>
    <property type="evidence" value="ECO:0007669"/>
    <property type="project" value="InterPro"/>
</dbReference>
<dbReference type="Pfam" id="PF12833">
    <property type="entry name" value="HTH_18"/>
    <property type="match status" value="1"/>
</dbReference>
<name>A0A1T5HY58_9GAMM</name>
<dbReference type="Gene3D" id="1.10.10.60">
    <property type="entry name" value="Homeodomain-like"/>
    <property type="match status" value="2"/>
</dbReference>
<dbReference type="PROSITE" id="PS01124">
    <property type="entry name" value="HTH_ARAC_FAMILY_2"/>
    <property type="match status" value="1"/>
</dbReference>
<dbReference type="InterPro" id="IPR009057">
    <property type="entry name" value="Homeodomain-like_sf"/>
</dbReference>
<gene>
    <name evidence="6" type="primary">araC_1</name>
    <name evidence="6" type="ORF">CZ809_01246</name>
    <name evidence="5" type="ORF">VXS00_05675</name>
</gene>
<evidence type="ECO:0000256" key="2">
    <source>
        <dbReference type="ARBA" id="ARBA00023125"/>
    </source>
</evidence>
<evidence type="ECO:0000259" key="4">
    <source>
        <dbReference type="PROSITE" id="PS01124"/>
    </source>
</evidence>
<dbReference type="EMBL" id="JAYXUD010000003">
    <property type="protein sequence ID" value="MEC6898128.1"/>
    <property type="molecule type" value="Genomic_DNA"/>
</dbReference>
<evidence type="ECO:0000256" key="3">
    <source>
        <dbReference type="ARBA" id="ARBA00023163"/>
    </source>
</evidence>
<evidence type="ECO:0000313" key="6">
    <source>
        <dbReference type="EMBL" id="SKC31739.1"/>
    </source>
</evidence>
<dbReference type="SUPFAM" id="SSF46689">
    <property type="entry name" value="Homeodomain-like"/>
    <property type="match status" value="2"/>
</dbReference>
<dbReference type="RefSeq" id="WP_080156496.1">
    <property type="nucleotide sequence ID" value="NZ_FUZI01000001.1"/>
</dbReference>
<keyword evidence="3" id="KW-0804">Transcription</keyword>
<dbReference type="AlphaFoldDB" id="A0A1T5HY58"/>
<dbReference type="Proteomes" id="UP001339429">
    <property type="component" value="Unassembled WGS sequence"/>
</dbReference>
<evidence type="ECO:0000313" key="5">
    <source>
        <dbReference type="EMBL" id="MEC6898128.1"/>
    </source>
</evidence>
<proteinExistence type="predicted"/>
<feature type="domain" description="HTH araC/xylS-type" evidence="4">
    <location>
        <begin position="178"/>
        <end position="276"/>
    </location>
</feature>
<dbReference type="OrthoDB" id="9816011at2"/>
<organism evidence="6 7">
    <name type="scientific">Photobacterium piscicola</name>
    <dbReference type="NCBI Taxonomy" id="1378299"/>
    <lineage>
        <taxon>Bacteria</taxon>
        <taxon>Pseudomonadati</taxon>
        <taxon>Pseudomonadota</taxon>
        <taxon>Gammaproteobacteria</taxon>
        <taxon>Vibrionales</taxon>
        <taxon>Vibrionaceae</taxon>
        <taxon>Photobacterium</taxon>
    </lineage>
</organism>
<keyword evidence="2" id="KW-0238">DNA-binding</keyword>
<dbReference type="InterPro" id="IPR018060">
    <property type="entry name" value="HTH_AraC"/>
</dbReference>